<keyword evidence="2" id="KW-0732">Signal</keyword>
<evidence type="ECO:0000313" key="4">
    <source>
        <dbReference type="Proteomes" id="UP000782241"/>
    </source>
</evidence>
<feature type="chain" id="PRO_5040313629" description="WSC domain-containing protein" evidence="2">
    <location>
        <begin position="19"/>
        <end position="933"/>
    </location>
</feature>
<evidence type="ECO:0000256" key="1">
    <source>
        <dbReference type="SAM" id="MobiDB-lite"/>
    </source>
</evidence>
<feature type="region of interest" description="Disordered" evidence="1">
    <location>
        <begin position="774"/>
        <end position="899"/>
    </location>
</feature>
<feature type="compositionally biased region" description="Polar residues" evidence="1">
    <location>
        <begin position="384"/>
        <end position="398"/>
    </location>
</feature>
<dbReference type="AlphaFoldDB" id="A0A9P7KSV2"/>
<feature type="compositionally biased region" description="Basic and acidic residues" evidence="1">
    <location>
        <begin position="780"/>
        <end position="809"/>
    </location>
</feature>
<organism evidence="3 4">
    <name type="scientific">Fusarium avenaceum</name>
    <dbReference type="NCBI Taxonomy" id="40199"/>
    <lineage>
        <taxon>Eukaryota</taxon>
        <taxon>Fungi</taxon>
        <taxon>Dikarya</taxon>
        <taxon>Ascomycota</taxon>
        <taxon>Pezizomycotina</taxon>
        <taxon>Sordariomycetes</taxon>
        <taxon>Hypocreomycetidae</taxon>
        <taxon>Hypocreales</taxon>
        <taxon>Nectriaceae</taxon>
        <taxon>Fusarium</taxon>
        <taxon>Fusarium tricinctum species complex</taxon>
    </lineage>
</organism>
<reference evidence="3" key="1">
    <citation type="submission" date="2021-04" db="EMBL/GenBank/DDBJ databases">
        <title>Draft genome of Fusarium avenaceum strain F156N33, isolated from an atmospheric sample in Virginia.</title>
        <authorList>
            <person name="Yang S."/>
            <person name="Vinatzer B.A."/>
            <person name="Coleman J."/>
        </authorList>
    </citation>
    <scope>NUCLEOTIDE SEQUENCE</scope>
    <source>
        <strain evidence="3">F156N33</strain>
    </source>
</reference>
<proteinExistence type="predicted"/>
<evidence type="ECO:0000256" key="2">
    <source>
        <dbReference type="SAM" id="SignalP"/>
    </source>
</evidence>
<evidence type="ECO:0000313" key="3">
    <source>
        <dbReference type="EMBL" id="KAG5657796.1"/>
    </source>
</evidence>
<keyword evidence="4" id="KW-1185">Reference proteome</keyword>
<protein>
    <recommendedName>
        <fullName evidence="5">WSC domain-containing protein</fullName>
    </recommendedName>
</protein>
<dbReference type="EMBL" id="JAGPUO010000016">
    <property type="protein sequence ID" value="KAG5657796.1"/>
    <property type="molecule type" value="Genomic_DNA"/>
</dbReference>
<feature type="region of interest" description="Disordered" evidence="1">
    <location>
        <begin position="265"/>
        <end position="415"/>
    </location>
</feature>
<feature type="compositionally biased region" description="Low complexity" evidence="1">
    <location>
        <begin position="265"/>
        <end position="383"/>
    </location>
</feature>
<sequence length="933" mass="97008">MFTYQLFASAVLLPASQAFSIVTTNDANTLAAAIFGQGTTVLGATFSGASVSSGTFADGPFGIGSGAILTSGAATGALPNGDHYVNNGAPGSDDFCGPNTFNAAILTVDFLVDAALDGVRVELIVASEEEGGSADPIGIFLDGTQYAFDPDGNRITAVTPYLGQPLVITPPNSVTSYPGSTPPFWIDILGSGAHTMVIAICDQSDAEWDSELLIKAEGCDDCDSKVRLAYVTITTTLAAGEAPFTSTTTASGTVSGTIRIGVLAEETTTTTAEQTTNTAEETTTTTAKNTTTTTTQEPSTATTSNEPTTTTAQSTTTDGTTETSTVTSSEELPDTTTTTLATSDTTTEYSLTTTDSMPDTTTAAQDSSTESTTGQETTSTSNTLADGSTTSSGNIETPSISSSVSISTDKLPESLSSDISTLDTTVSILSTTMIVKSLETTTVQQTESTDIVTPSSTGSAEVTSSADATTLTAEDMTSTASIIATASVMPPNLAVIGTFGFRGCLGSLDGYPSFELIGETPEMTTEECVKLGTGRAYVGIYLRSCYAADALDSADLVPNGRCDLPCPGDPGLFCGGIIGTGSNLGSRFKSRRRLSRRDAPPNILLTLYANINAASTSLATSDVPSTVDATTDNSLIPTFNPTITVYPSSSTQYLINSAIPIEPSVSITESQGGRPIVPPFPTSAPLNAGNFTRTEVIAPIFTTITYTAVDPNNPSSLTVTEFCTTLRPPPCRQCQYQKPPTVEMTTIKVDCNSCGHYSENTIILEVPAGAVMAAPTRGHSAHEPHQVPYHEPEPEPKPDGQKPRPHEGFPHTGQTPRPQNAPPTADDKSYDVDKGYKFDQPQAHEARPTGTGDNHEEGEPAAVPKTEPEPKTVGGDDKPEPPNPTLQRRPGPGSASRHRALSTPVVVVSGAIARAWEGVSITVFLTTGLVFLL</sequence>
<feature type="signal peptide" evidence="2">
    <location>
        <begin position="1"/>
        <end position="18"/>
    </location>
</feature>
<gene>
    <name evidence="3" type="ORF">KAF25_007829</name>
</gene>
<feature type="compositionally biased region" description="Basic and acidic residues" evidence="1">
    <location>
        <begin position="825"/>
        <end position="858"/>
    </location>
</feature>
<evidence type="ECO:0008006" key="5">
    <source>
        <dbReference type="Google" id="ProtNLM"/>
    </source>
</evidence>
<comment type="caution">
    <text evidence="3">The sequence shown here is derived from an EMBL/GenBank/DDBJ whole genome shotgun (WGS) entry which is preliminary data.</text>
</comment>
<accession>A0A9P7KSV2</accession>
<feature type="compositionally biased region" description="Basic and acidic residues" evidence="1">
    <location>
        <begin position="866"/>
        <end position="880"/>
    </location>
</feature>
<feature type="region of interest" description="Disordered" evidence="1">
    <location>
        <begin position="447"/>
        <end position="467"/>
    </location>
</feature>
<name>A0A9P7KSV2_9HYPO</name>
<dbReference type="Proteomes" id="UP000782241">
    <property type="component" value="Unassembled WGS sequence"/>
</dbReference>